<feature type="compositionally biased region" description="Acidic residues" evidence="8">
    <location>
        <begin position="58"/>
        <end position="75"/>
    </location>
</feature>
<keyword evidence="6" id="KW-0539">Nucleus</keyword>
<dbReference type="Pfam" id="PF00096">
    <property type="entry name" value="zf-C2H2"/>
    <property type="match status" value="1"/>
</dbReference>
<feature type="compositionally biased region" description="Basic and acidic residues" evidence="8">
    <location>
        <begin position="302"/>
        <end position="312"/>
    </location>
</feature>
<dbReference type="InterPro" id="IPR048420">
    <property type="entry name" value="Zap1-like_Znf1"/>
</dbReference>
<keyword evidence="3" id="KW-0677">Repeat</keyword>
<dbReference type="GO" id="GO:0008270">
    <property type="term" value="F:zinc ion binding"/>
    <property type="evidence" value="ECO:0007669"/>
    <property type="project" value="UniProtKB-KW"/>
</dbReference>
<evidence type="ECO:0000256" key="2">
    <source>
        <dbReference type="ARBA" id="ARBA00022723"/>
    </source>
</evidence>
<dbReference type="InterPro" id="IPR036236">
    <property type="entry name" value="Znf_C2H2_sf"/>
</dbReference>
<evidence type="ECO:0000259" key="9">
    <source>
        <dbReference type="PROSITE" id="PS50157"/>
    </source>
</evidence>
<feature type="region of interest" description="Disordered" evidence="8">
    <location>
        <begin position="1"/>
        <end position="122"/>
    </location>
</feature>
<name>A0AAF1BL82_9TREE</name>
<evidence type="ECO:0000256" key="4">
    <source>
        <dbReference type="ARBA" id="ARBA00022771"/>
    </source>
</evidence>
<keyword evidence="2" id="KW-0479">Metal-binding</keyword>
<dbReference type="InterPro" id="IPR013087">
    <property type="entry name" value="Znf_C2H2_type"/>
</dbReference>
<dbReference type="FunFam" id="3.30.160.60:FF:002343">
    <property type="entry name" value="Zinc finger protein 33A"/>
    <property type="match status" value="1"/>
</dbReference>
<dbReference type="GO" id="GO:0000981">
    <property type="term" value="F:DNA-binding transcription factor activity, RNA polymerase II-specific"/>
    <property type="evidence" value="ECO:0007669"/>
    <property type="project" value="TreeGrafter"/>
</dbReference>
<dbReference type="InterPro" id="IPR056436">
    <property type="entry name" value="Znf-C2H2_ZIC1-5/GLI1-3-like"/>
</dbReference>
<dbReference type="RefSeq" id="XP_062627917.1">
    <property type="nucleotide sequence ID" value="XM_062771933.1"/>
</dbReference>
<evidence type="ECO:0000256" key="8">
    <source>
        <dbReference type="SAM" id="MobiDB-lite"/>
    </source>
</evidence>
<dbReference type="SUPFAM" id="SSF57667">
    <property type="entry name" value="beta-beta-alpha zinc fingers"/>
    <property type="match status" value="2"/>
</dbReference>
<organism evidence="10 11">
    <name type="scientific">Vanrija pseudolonga</name>
    <dbReference type="NCBI Taxonomy" id="143232"/>
    <lineage>
        <taxon>Eukaryota</taxon>
        <taxon>Fungi</taxon>
        <taxon>Dikarya</taxon>
        <taxon>Basidiomycota</taxon>
        <taxon>Agaricomycotina</taxon>
        <taxon>Tremellomycetes</taxon>
        <taxon>Trichosporonales</taxon>
        <taxon>Trichosporonaceae</taxon>
        <taxon>Vanrija</taxon>
    </lineage>
</organism>
<evidence type="ECO:0000256" key="3">
    <source>
        <dbReference type="ARBA" id="ARBA00022737"/>
    </source>
</evidence>
<feature type="domain" description="C2H2-type" evidence="9">
    <location>
        <begin position="116"/>
        <end position="148"/>
    </location>
</feature>
<dbReference type="GeneID" id="87808630"/>
<keyword evidence="5" id="KW-0862">Zinc</keyword>
<feature type="region of interest" description="Disordered" evidence="8">
    <location>
        <begin position="272"/>
        <end position="325"/>
    </location>
</feature>
<feature type="domain" description="C2H2-type" evidence="9">
    <location>
        <begin position="154"/>
        <end position="181"/>
    </location>
</feature>
<gene>
    <name evidence="10" type="primary">iec1</name>
    <name evidence="10" type="ORF">LOC62_04G005401</name>
</gene>
<dbReference type="InterPro" id="IPR043359">
    <property type="entry name" value="GLI-like"/>
</dbReference>
<sequence>MSSPPAGGRRKPRSSDSSRRHAAASTTDEELFYGSGSRGSRRAPPPPRAAARKHESSEVEEDEDESEMDVDDEIDGLLSGGEGEGDGGDGDGEGDGDGDGDGDDGKDELDESSEPRECQWDECPRVFGDQKGLVEHVTKDHIATGRQPYACLWRTCTRQGQKQASRHALLTHIRSHTGEKPYQCPHPGCGRNFTRSDAMNKHLRAIHGPESNNKRRRTNGLADEFAPSALDDEPAVIRDLAKDEDLSEVIHRLRSRDRVVFKAANPDEEAALRYVRERRPGGAPTKRGGRAKGRKSGAAADDDSKADKDKANDSGSEFDEGASKRYPVERAVEGYMVDPSGEGEIAVMGRSRWQAKYIMAKAKLMLVDEENKMRRDELAFWLEEEERVFGREDVKGESDAGEDEVDHRRR</sequence>
<protein>
    <submittedName>
        <fullName evidence="10">INO80 complex subunit 1</fullName>
    </submittedName>
</protein>
<evidence type="ECO:0000313" key="11">
    <source>
        <dbReference type="Proteomes" id="UP000827549"/>
    </source>
</evidence>
<feature type="region of interest" description="Disordered" evidence="8">
    <location>
        <begin position="391"/>
        <end position="410"/>
    </location>
</feature>
<accession>A0AAF1BL82</accession>
<comment type="subcellular location">
    <subcellularLocation>
        <location evidence="1">Nucleus</location>
    </subcellularLocation>
</comment>
<reference evidence="10" key="1">
    <citation type="submission" date="2023-10" db="EMBL/GenBank/DDBJ databases">
        <authorList>
            <person name="Noh H."/>
        </authorList>
    </citation>
    <scope>NUCLEOTIDE SEQUENCE</scope>
    <source>
        <strain evidence="10">DUCC4014</strain>
    </source>
</reference>
<dbReference type="PROSITE" id="PS00028">
    <property type="entry name" value="ZINC_FINGER_C2H2_1"/>
    <property type="match status" value="2"/>
</dbReference>
<feature type="compositionally biased region" description="Basic and acidic residues" evidence="8">
    <location>
        <begin position="113"/>
        <end position="122"/>
    </location>
</feature>
<dbReference type="SMART" id="SM00355">
    <property type="entry name" value="ZnF_C2H2"/>
    <property type="match status" value="3"/>
</dbReference>
<evidence type="ECO:0000256" key="7">
    <source>
        <dbReference type="PROSITE-ProRule" id="PRU00042"/>
    </source>
</evidence>
<keyword evidence="4 7" id="KW-0863">Zinc-finger</keyword>
<evidence type="ECO:0000313" key="10">
    <source>
        <dbReference type="EMBL" id="WOO81885.1"/>
    </source>
</evidence>
<dbReference type="Proteomes" id="UP000827549">
    <property type="component" value="Chromosome 4"/>
</dbReference>
<dbReference type="GO" id="GO:0005634">
    <property type="term" value="C:nucleus"/>
    <property type="evidence" value="ECO:0007669"/>
    <property type="project" value="UniProtKB-SubCell"/>
</dbReference>
<dbReference type="Gene3D" id="3.30.160.60">
    <property type="entry name" value="Classic Zinc Finger"/>
    <property type="match status" value="3"/>
</dbReference>
<dbReference type="GO" id="GO:0000978">
    <property type="term" value="F:RNA polymerase II cis-regulatory region sequence-specific DNA binding"/>
    <property type="evidence" value="ECO:0007669"/>
    <property type="project" value="TreeGrafter"/>
</dbReference>
<evidence type="ECO:0000256" key="5">
    <source>
        <dbReference type="ARBA" id="ARBA00022833"/>
    </source>
</evidence>
<feature type="compositionally biased region" description="Acidic residues" evidence="8">
    <location>
        <begin position="83"/>
        <end position="112"/>
    </location>
</feature>
<keyword evidence="11" id="KW-1185">Reference proteome</keyword>
<dbReference type="PANTHER" id="PTHR45718:SF4">
    <property type="entry name" value="TRANSCRIPTIONAL ACTIVATOR CUBITUS INTERRUPTUS"/>
    <property type="match status" value="1"/>
</dbReference>
<dbReference type="EMBL" id="CP086717">
    <property type="protein sequence ID" value="WOO81885.1"/>
    <property type="molecule type" value="Genomic_DNA"/>
</dbReference>
<feature type="domain" description="C2H2-type" evidence="9">
    <location>
        <begin position="182"/>
        <end position="212"/>
    </location>
</feature>
<dbReference type="PANTHER" id="PTHR45718">
    <property type="entry name" value="TRANSCRIPTIONAL ACTIVATOR CUBITUS INTERRUPTUS"/>
    <property type="match status" value="1"/>
</dbReference>
<dbReference type="Pfam" id="PF21816">
    <property type="entry name" value="Zap1_zf1"/>
    <property type="match status" value="1"/>
</dbReference>
<dbReference type="PROSITE" id="PS50157">
    <property type="entry name" value="ZINC_FINGER_C2H2_2"/>
    <property type="match status" value="3"/>
</dbReference>
<evidence type="ECO:0000256" key="1">
    <source>
        <dbReference type="ARBA" id="ARBA00004123"/>
    </source>
</evidence>
<dbReference type="AlphaFoldDB" id="A0AAF1BL82"/>
<evidence type="ECO:0000256" key="6">
    <source>
        <dbReference type="ARBA" id="ARBA00023242"/>
    </source>
</evidence>
<dbReference type="Pfam" id="PF23561">
    <property type="entry name" value="zf-C2H2_15"/>
    <property type="match status" value="1"/>
</dbReference>
<proteinExistence type="predicted"/>